<protein>
    <recommendedName>
        <fullName evidence="3">YqgF/RNase H-like domain-containing protein</fullName>
    </recommendedName>
</protein>
<comment type="caution">
    <text evidence="1">The sequence shown here is derived from an EMBL/GenBank/DDBJ whole genome shotgun (WGS) entry which is preliminary data.</text>
</comment>
<dbReference type="EMBL" id="BEHT01000006">
    <property type="protein sequence ID" value="GBC98127.1"/>
    <property type="molecule type" value="Genomic_DNA"/>
</dbReference>
<evidence type="ECO:0000313" key="2">
    <source>
        <dbReference type="Proteomes" id="UP000236173"/>
    </source>
</evidence>
<evidence type="ECO:0008006" key="3">
    <source>
        <dbReference type="Google" id="ProtNLM"/>
    </source>
</evidence>
<dbReference type="AlphaFoldDB" id="A0A2H5XAI9"/>
<evidence type="ECO:0000313" key="1">
    <source>
        <dbReference type="EMBL" id="GBC98127.1"/>
    </source>
</evidence>
<gene>
    <name evidence="1" type="ORF">HRbin17_00624</name>
</gene>
<proteinExistence type="predicted"/>
<accession>A0A2H5XAI9</accession>
<organism evidence="1 2">
    <name type="scientific">Candidatus Fervidibacter japonicus</name>
    <dbReference type="NCBI Taxonomy" id="2035412"/>
    <lineage>
        <taxon>Bacteria</taxon>
        <taxon>Candidatus Fervidibacterota</taxon>
        <taxon>Candidatus Fervidibacter</taxon>
    </lineage>
</organism>
<sequence length="115" mass="12744">MSQRATWLGLAPDRHGCGIALLRRDGAELQVTQTMAVPWRQLAPALRALGQAPAVIVVADRWRSRWVQALARTLFPAALLVLVRQDQLTTDLAQDAVAAAMHFWERERLGHGQEG</sequence>
<dbReference type="Proteomes" id="UP000236173">
    <property type="component" value="Unassembled WGS sequence"/>
</dbReference>
<name>A0A2H5XAI9_9BACT</name>
<reference evidence="2" key="1">
    <citation type="submission" date="2017-09" db="EMBL/GenBank/DDBJ databases">
        <title>Metaegenomics of thermophilic ammonia-oxidizing enrichment culture.</title>
        <authorList>
            <person name="Kato S."/>
            <person name="Suzuki K."/>
        </authorList>
    </citation>
    <scope>NUCLEOTIDE SEQUENCE [LARGE SCALE GENOMIC DNA]</scope>
</reference>